<dbReference type="Proteomes" id="UP001316184">
    <property type="component" value="Chromosome"/>
</dbReference>
<dbReference type="InterPro" id="IPR002711">
    <property type="entry name" value="HNH"/>
</dbReference>
<proteinExistence type="predicted"/>
<dbReference type="InterPro" id="IPR003615">
    <property type="entry name" value="HNH_nuc"/>
</dbReference>
<dbReference type="RefSeq" id="WP_232399876.1">
    <property type="nucleotide sequence ID" value="NZ_CP102173.1"/>
</dbReference>
<evidence type="ECO:0000259" key="1">
    <source>
        <dbReference type="Pfam" id="PF01844"/>
    </source>
</evidence>
<name>A0ABY5M984_9ACTN</name>
<keyword evidence="2" id="KW-0378">Hydrolase</keyword>
<dbReference type="Gene3D" id="1.10.30.50">
    <property type="match status" value="1"/>
</dbReference>
<reference evidence="2 3" key="1">
    <citation type="submission" date="2022-08" db="EMBL/GenBank/DDBJ databases">
        <title>novel species in genus Aeromicrobium.</title>
        <authorList>
            <person name="Ye L."/>
        </authorList>
    </citation>
    <scope>NUCLEOTIDE SEQUENCE [LARGE SCALE GENOMIC DNA]</scope>
    <source>
        <strain evidence="3">zg-Y1379</strain>
    </source>
</reference>
<dbReference type="EMBL" id="CP102173">
    <property type="protein sequence ID" value="UUP12356.1"/>
    <property type="molecule type" value="Genomic_DNA"/>
</dbReference>
<protein>
    <submittedName>
        <fullName evidence="2">HNH endonuclease</fullName>
    </submittedName>
</protein>
<dbReference type="CDD" id="cd00085">
    <property type="entry name" value="HNHc"/>
    <property type="match status" value="1"/>
</dbReference>
<dbReference type="GO" id="GO:0004519">
    <property type="term" value="F:endonuclease activity"/>
    <property type="evidence" value="ECO:0007669"/>
    <property type="project" value="UniProtKB-KW"/>
</dbReference>
<gene>
    <name evidence="2" type="ORF">NQV15_10865</name>
</gene>
<keyword evidence="3" id="KW-1185">Reference proteome</keyword>
<evidence type="ECO:0000313" key="3">
    <source>
        <dbReference type="Proteomes" id="UP001316184"/>
    </source>
</evidence>
<keyword evidence="2" id="KW-0540">Nuclease</keyword>
<organism evidence="2 3">
    <name type="scientific">Aeromicrobium wangtongii</name>
    <dbReference type="NCBI Taxonomy" id="2969247"/>
    <lineage>
        <taxon>Bacteria</taxon>
        <taxon>Bacillati</taxon>
        <taxon>Actinomycetota</taxon>
        <taxon>Actinomycetes</taxon>
        <taxon>Propionibacteriales</taxon>
        <taxon>Nocardioidaceae</taxon>
        <taxon>Aeromicrobium</taxon>
    </lineage>
</organism>
<feature type="domain" description="HNH" evidence="1">
    <location>
        <begin position="179"/>
        <end position="223"/>
    </location>
</feature>
<accession>A0ABY5M984</accession>
<keyword evidence="2" id="KW-0255">Endonuclease</keyword>
<sequence length="294" mass="32877">MSQIPEPNEAAPIGEFVRRHLPQILEYCRQHPEELVNLQDKAYSLATFRQSRPVLAVAPTDQRLSRYWGDKSSEPFGSKGFRVTSEWVKELHTAHFVVYLREKGITPVGVSEDFVAWAEDTVAEFGSSGSAPGGPRYRSYALGVAQNALVRYLLSNVGYERFSEVDWRTVRDEDFHGACAYCGQAGTVTLDHAVAINRIHLGEHRLGNLVPACSRCNEAKSNKDFRHFLSTKFEDDPVYASTRIGLIEAHASKLNYRPIGTNDDVTALIEEARAKLKEVADHYLALINSRVNGP</sequence>
<dbReference type="Pfam" id="PF01844">
    <property type="entry name" value="HNH"/>
    <property type="match status" value="1"/>
</dbReference>
<evidence type="ECO:0000313" key="2">
    <source>
        <dbReference type="EMBL" id="UUP12356.1"/>
    </source>
</evidence>